<feature type="region of interest" description="Disordered" evidence="1">
    <location>
        <begin position="120"/>
        <end position="141"/>
    </location>
</feature>
<dbReference type="Proteomes" id="UP000198211">
    <property type="component" value="Unassembled WGS sequence"/>
</dbReference>
<evidence type="ECO:0000256" key="2">
    <source>
        <dbReference type="SAM" id="SignalP"/>
    </source>
</evidence>
<sequence>MRVFHLVLTLVATLMVVSSSVTATAKEIGATDDTVISDHVGTRDLTGVDGESEERASGGRGGGGRGGGRGTSRGTSGGGNVGPVYTTHTSIGLMNTNRITSREKKCNRFTNWLRRLFDKSIPKCPKKKKSKKKDTRRLRTN</sequence>
<gene>
    <name evidence="3" type="ORF">PHMEG_00010588</name>
</gene>
<dbReference type="EMBL" id="NBNE01001068">
    <property type="protein sequence ID" value="OWZ15718.1"/>
    <property type="molecule type" value="Genomic_DNA"/>
</dbReference>
<evidence type="ECO:0000313" key="4">
    <source>
        <dbReference type="Proteomes" id="UP000198211"/>
    </source>
</evidence>
<evidence type="ECO:0000256" key="1">
    <source>
        <dbReference type="SAM" id="MobiDB-lite"/>
    </source>
</evidence>
<evidence type="ECO:0000313" key="3">
    <source>
        <dbReference type="EMBL" id="OWZ15718.1"/>
    </source>
</evidence>
<reference evidence="4" key="1">
    <citation type="submission" date="2017-03" db="EMBL/GenBank/DDBJ databases">
        <title>Phytopthora megakarya and P. palmivora, two closely related causual agents of cacao black pod achieved similar genome size and gene model numbers by different mechanisms.</title>
        <authorList>
            <person name="Ali S."/>
            <person name="Shao J."/>
            <person name="Larry D.J."/>
            <person name="Kronmiller B."/>
            <person name="Shen D."/>
            <person name="Strem M.D."/>
            <person name="Melnick R.L."/>
            <person name="Guiltinan M.J."/>
            <person name="Tyler B.M."/>
            <person name="Meinhardt L.W."/>
            <person name="Bailey B.A."/>
        </authorList>
    </citation>
    <scope>NUCLEOTIDE SEQUENCE [LARGE SCALE GENOMIC DNA]</scope>
    <source>
        <strain evidence="4">zdho120</strain>
    </source>
</reference>
<dbReference type="AlphaFoldDB" id="A0A225WEP6"/>
<comment type="caution">
    <text evidence="3">The sequence shown here is derived from an EMBL/GenBank/DDBJ whole genome shotgun (WGS) entry which is preliminary data.</text>
</comment>
<accession>A0A225WEP6</accession>
<dbReference type="OrthoDB" id="119960at2759"/>
<feature type="compositionally biased region" description="Gly residues" evidence="1">
    <location>
        <begin position="58"/>
        <end position="81"/>
    </location>
</feature>
<organism evidence="3 4">
    <name type="scientific">Phytophthora megakarya</name>
    <dbReference type="NCBI Taxonomy" id="4795"/>
    <lineage>
        <taxon>Eukaryota</taxon>
        <taxon>Sar</taxon>
        <taxon>Stramenopiles</taxon>
        <taxon>Oomycota</taxon>
        <taxon>Peronosporomycetes</taxon>
        <taxon>Peronosporales</taxon>
        <taxon>Peronosporaceae</taxon>
        <taxon>Phytophthora</taxon>
    </lineage>
</organism>
<proteinExistence type="predicted"/>
<keyword evidence="2" id="KW-0732">Signal</keyword>
<feature type="chain" id="PRO_5013144182" description="RxLR effector protein" evidence="2">
    <location>
        <begin position="20"/>
        <end position="141"/>
    </location>
</feature>
<feature type="region of interest" description="Disordered" evidence="1">
    <location>
        <begin position="40"/>
        <end position="89"/>
    </location>
</feature>
<feature type="compositionally biased region" description="Basic residues" evidence="1">
    <location>
        <begin position="124"/>
        <end position="141"/>
    </location>
</feature>
<name>A0A225WEP6_9STRA</name>
<feature type="signal peptide" evidence="2">
    <location>
        <begin position="1"/>
        <end position="19"/>
    </location>
</feature>
<evidence type="ECO:0008006" key="5">
    <source>
        <dbReference type="Google" id="ProtNLM"/>
    </source>
</evidence>
<keyword evidence="4" id="KW-1185">Reference proteome</keyword>
<protein>
    <recommendedName>
        <fullName evidence="5">RxLR effector protein</fullName>
    </recommendedName>
</protein>